<dbReference type="RefSeq" id="WP_411915985.1">
    <property type="nucleotide sequence ID" value="NZ_BAAFSF010000004.1"/>
</dbReference>
<evidence type="ECO:0000313" key="2">
    <source>
        <dbReference type="EMBL" id="GAB1252225.1"/>
    </source>
</evidence>
<keyword evidence="3" id="KW-1185">Reference proteome</keyword>
<keyword evidence="1" id="KW-0472">Membrane</keyword>
<reference evidence="2 3" key="1">
    <citation type="journal article" date="2025" name="Int. J. Syst. Evol. Microbiol.">
        <title>Desulfovibrio falkowii sp. nov., Porphyromonas miyakawae sp. nov., Mediterraneibacter flintii sp. nov. and Owariibacterium komagatae gen. nov., sp. nov., isolated from human faeces.</title>
        <authorList>
            <person name="Hamaguchi T."/>
            <person name="Ohara M."/>
            <person name="Hisatomi A."/>
            <person name="Sekiguchi K."/>
            <person name="Takeda J.I."/>
            <person name="Ueyama J."/>
            <person name="Ito M."/>
            <person name="Nishiwaki H."/>
            <person name="Ogi T."/>
            <person name="Hirayama M."/>
            <person name="Ohkuma M."/>
            <person name="Sakamoto M."/>
            <person name="Ohno K."/>
        </authorList>
    </citation>
    <scope>NUCLEOTIDE SEQUENCE [LARGE SCALE GENOMIC DNA]</scope>
    <source>
        <strain evidence="2 3">13CB11C</strain>
    </source>
</reference>
<dbReference type="EMBL" id="BAAFSF010000004">
    <property type="protein sequence ID" value="GAB1252225.1"/>
    <property type="molecule type" value="Genomic_DNA"/>
</dbReference>
<feature type="transmembrane region" description="Helical" evidence="1">
    <location>
        <begin position="91"/>
        <end position="108"/>
    </location>
</feature>
<feature type="transmembrane region" description="Helical" evidence="1">
    <location>
        <begin position="6"/>
        <end position="24"/>
    </location>
</feature>
<accession>A0ABQ0E3A6</accession>
<evidence type="ECO:0000313" key="3">
    <source>
        <dbReference type="Proteomes" id="UP001628220"/>
    </source>
</evidence>
<feature type="transmembrane region" description="Helical" evidence="1">
    <location>
        <begin position="237"/>
        <end position="256"/>
    </location>
</feature>
<feature type="transmembrane region" description="Helical" evidence="1">
    <location>
        <begin position="31"/>
        <end position="47"/>
    </location>
</feature>
<dbReference type="Proteomes" id="UP001628220">
    <property type="component" value="Unassembled WGS sequence"/>
</dbReference>
<gene>
    <name evidence="2" type="ORF">Tsumi_13310</name>
</gene>
<name>A0ABQ0E3A6_9PORP</name>
<dbReference type="Pfam" id="PF14897">
    <property type="entry name" value="EpsG"/>
    <property type="match status" value="1"/>
</dbReference>
<evidence type="ECO:0000256" key="1">
    <source>
        <dbReference type="SAM" id="Phobius"/>
    </source>
</evidence>
<evidence type="ECO:0008006" key="4">
    <source>
        <dbReference type="Google" id="ProtNLM"/>
    </source>
</evidence>
<keyword evidence="1" id="KW-0812">Transmembrane</keyword>
<proteinExistence type="predicted"/>
<feature type="transmembrane region" description="Helical" evidence="1">
    <location>
        <begin position="268"/>
        <end position="288"/>
    </location>
</feature>
<feature type="transmembrane region" description="Helical" evidence="1">
    <location>
        <begin position="163"/>
        <end position="187"/>
    </location>
</feature>
<protein>
    <recommendedName>
        <fullName evidence="4">EpsG family protein</fullName>
    </recommendedName>
</protein>
<dbReference type="InterPro" id="IPR049458">
    <property type="entry name" value="EpsG-like"/>
</dbReference>
<feature type="transmembrane region" description="Helical" evidence="1">
    <location>
        <begin position="115"/>
        <end position="132"/>
    </location>
</feature>
<organism evidence="2 3">
    <name type="scientific">Porphyromonas miyakawae</name>
    <dbReference type="NCBI Taxonomy" id="3137470"/>
    <lineage>
        <taxon>Bacteria</taxon>
        <taxon>Pseudomonadati</taxon>
        <taxon>Bacteroidota</taxon>
        <taxon>Bacteroidia</taxon>
        <taxon>Bacteroidales</taxon>
        <taxon>Porphyromonadaceae</taxon>
        <taxon>Porphyromonas</taxon>
    </lineage>
</organism>
<feature type="transmembrane region" description="Helical" evidence="1">
    <location>
        <begin position="194"/>
        <end position="217"/>
    </location>
</feature>
<feature type="transmembrane region" description="Helical" evidence="1">
    <location>
        <begin position="294"/>
        <end position="312"/>
    </location>
</feature>
<comment type="caution">
    <text evidence="2">The sequence shown here is derived from an EMBL/GenBank/DDBJ whole genome shotgun (WGS) entry which is preliminary data.</text>
</comment>
<keyword evidence="1" id="KW-1133">Transmembrane helix</keyword>
<sequence>MPLESLILYITFFVLCGLAIGAVAQNKYGEAVPLSFLGIVLILFSALRDNVGRDYIIYEEAFRTTDYPSYKHLEWIWQRFYDLLNFFHLSFYHWTLIVAIIFITLVLWSLRKQSYTLWIALAFFVFTFKLYFESFNSVRQCMAQAIVLFAIPLYANRKYWSTLLILLAAIVVHRSAIIMIVLIPFLFVRFNPIFIGTMIVLSLTIIPLLLKPFLILITPYLPFDTYYLENMWATQEGGGSGIFYFLNTILSLYLIYRSKELYRKDPNILPYLNSFLFSTIICNSLPFFQAGARLYYYMFMFLPILMSNLYTIGNKYDRALVMGLLFLQLTLTAKTISLPDESFVRYKIIFKDREKRKTYDYRTEVLNYSGKEDQRTALLQCSGNSYSIVRFNASGSV</sequence>